<evidence type="ECO:0000256" key="3">
    <source>
        <dbReference type="ARBA" id="ARBA00022475"/>
    </source>
</evidence>
<keyword evidence="11" id="KW-0472">Membrane</keyword>
<dbReference type="PROSITE" id="PS50297">
    <property type="entry name" value="ANK_REP_REGION"/>
    <property type="match status" value="2"/>
</dbReference>
<evidence type="ECO:0000313" key="12">
    <source>
        <dbReference type="EMBL" id="TPX76012.1"/>
    </source>
</evidence>
<feature type="transmembrane region" description="Helical" evidence="11">
    <location>
        <begin position="528"/>
        <end position="546"/>
    </location>
</feature>
<keyword evidence="7" id="KW-0406">Ion transport</keyword>
<feature type="transmembrane region" description="Helical" evidence="11">
    <location>
        <begin position="567"/>
        <end position="587"/>
    </location>
</feature>
<feature type="repeat" description="ANK" evidence="9">
    <location>
        <begin position="223"/>
        <end position="246"/>
    </location>
</feature>
<keyword evidence="6" id="KW-0106">Calcium</keyword>
<keyword evidence="5" id="KW-0677">Repeat</keyword>
<feature type="transmembrane region" description="Helical" evidence="11">
    <location>
        <begin position="411"/>
        <end position="428"/>
    </location>
</feature>
<dbReference type="Pfam" id="PF12796">
    <property type="entry name" value="Ank_2"/>
    <property type="match status" value="2"/>
</dbReference>
<comment type="subcellular location">
    <subcellularLocation>
        <location evidence="1">Cell membrane</location>
        <topology evidence="1">Multi-pass membrane protein</topology>
    </subcellularLocation>
</comment>
<keyword evidence="13" id="KW-1185">Reference proteome</keyword>
<dbReference type="STRING" id="246404.A0A507FIH1"/>
<dbReference type="GO" id="GO:0098703">
    <property type="term" value="P:calcium ion import across plasma membrane"/>
    <property type="evidence" value="ECO:0007669"/>
    <property type="project" value="TreeGrafter"/>
</dbReference>
<dbReference type="Proteomes" id="UP000320333">
    <property type="component" value="Unassembled WGS sequence"/>
</dbReference>
<feature type="region of interest" description="Disordered" evidence="10">
    <location>
        <begin position="1"/>
        <end position="53"/>
    </location>
</feature>
<dbReference type="PANTHER" id="PTHR10582">
    <property type="entry name" value="TRANSIENT RECEPTOR POTENTIAL ION CHANNEL PROTEIN"/>
    <property type="match status" value="1"/>
</dbReference>
<name>A0A507FIH1_9FUNG</name>
<dbReference type="SMART" id="SM00248">
    <property type="entry name" value="ANK"/>
    <property type="match status" value="4"/>
</dbReference>
<evidence type="ECO:0000256" key="4">
    <source>
        <dbReference type="ARBA" id="ARBA00022568"/>
    </source>
</evidence>
<evidence type="ECO:0000256" key="8">
    <source>
        <dbReference type="ARBA" id="ARBA00023303"/>
    </source>
</evidence>
<keyword evidence="9" id="KW-0040">ANK repeat</keyword>
<dbReference type="InterPro" id="IPR036770">
    <property type="entry name" value="Ankyrin_rpt-contain_sf"/>
</dbReference>
<evidence type="ECO:0000256" key="9">
    <source>
        <dbReference type="PROSITE-ProRule" id="PRU00023"/>
    </source>
</evidence>
<keyword evidence="11" id="KW-1133">Transmembrane helix</keyword>
<organism evidence="12 13">
    <name type="scientific">Chytriomyces confervae</name>
    <dbReference type="NCBI Taxonomy" id="246404"/>
    <lineage>
        <taxon>Eukaryota</taxon>
        <taxon>Fungi</taxon>
        <taxon>Fungi incertae sedis</taxon>
        <taxon>Chytridiomycota</taxon>
        <taxon>Chytridiomycota incertae sedis</taxon>
        <taxon>Chytridiomycetes</taxon>
        <taxon>Chytridiales</taxon>
        <taxon>Chytriomycetaceae</taxon>
        <taxon>Chytriomyces</taxon>
    </lineage>
</organism>
<dbReference type="SUPFAM" id="SSF48403">
    <property type="entry name" value="Ankyrin repeat"/>
    <property type="match status" value="1"/>
</dbReference>
<dbReference type="InterPro" id="IPR024862">
    <property type="entry name" value="TRPV"/>
</dbReference>
<dbReference type="InterPro" id="IPR002110">
    <property type="entry name" value="Ankyrin_rpt"/>
</dbReference>
<feature type="transmembrane region" description="Helical" evidence="11">
    <location>
        <begin position="489"/>
        <end position="508"/>
    </location>
</feature>
<evidence type="ECO:0000256" key="10">
    <source>
        <dbReference type="SAM" id="MobiDB-lite"/>
    </source>
</evidence>
<keyword evidence="4" id="KW-0109">Calcium transport</keyword>
<feature type="transmembrane region" description="Helical" evidence="11">
    <location>
        <begin position="448"/>
        <end position="469"/>
    </location>
</feature>
<keyword evidence="2" id="KW-0813">Transport</keyword>
<feature type="transmembrane region" description="Helical" evidence="11">
    <location>
        <begin position="655"/>
        <end position="677"/>
    </location>
</feature>
<evidence type="ECO:0000256" key="7">
    <source>
        <dbReference type="ARBA" id="ARBA00023065"/>
    </source>
</evidence>
<evidence type="ECO:0000256" key="5">
    <source>
        <dbReference type="ARBA" id="ARBA00022737"/>
    </source>
</evidence>
<dbReference type="AlphaFoldDB" id="A0A507FIH1"/>
<dbReference type="PROSITE" id="PS50088">
    <property type="entry name" value="ANK_REPEAT"/>
    <property type="match status" value="2"/>
</dbReference>
<evidence type="ECO:0000313" key="13">
    <source>
        <dbReference type="Proteomes" id="UP000320333"/>
    </source>
</evidence>
<comment type="caution">
    <text evidence="12">The sequence shown here is derived from an EMBL/GenBank/DDBJ whole genome shotgun (WGS) entry which is preliminary data.</text>
</comment>
<protein>
    <submittedName>
        <fullName evidence="12">Uncharacterized protein</fullName>
    </submittedName>
</protein>
<keyword evidence="11" id="KW-0812">Transmembrane</keyword>
<dbReference type="PANTHER" id="PTHR10582:SF2">
    <property type="entry name" value="INACTIVE"/>
    <property type="match status" value="1"/>
</dbReference>
<dbReference type="EMBL" id="QEAP01000060">
    <property type="protein sequence ID" value="TPX76012.1"/>
    <property type="molecule type" value="Genomic_DNA"/>
</dbReference>
<keyword evidence="8" id="KW-0407">Ion channel</keyword>
<evidence type="ECO:0000256" key="2">
    <source>
        <dbReference type="ARBA" id="ARBA00022448"/>
    </source>
</evidence>
<gene>
    <name evidence="12" type="ORF">CcCBS67573_g02702</name>
</gene>
<dbReference type="GO" id="GO:0005262">
    <property type="term" value="F:calcium channel activity"/>
    <property type="evidence" value="ECO:0007669"/>
    <property type="project" value="TreeGrafter"/>
</dbReference>
<evidence type="ECO:0000256" key="6">
    <source>
        <dbReference type="ARBA" id="ARBA00022837"/>
    </source>
</evidence>
<evidence type="ECO:0000256" key="1">
    <source>
        <dbReference type="ARBA" id="ARBA00004651"/>
    </source>
</evidence>
<feature type="compositionally biased region" description="Polar residues" evidence="10">
    <location>
        <begin position="19"/>
        <end position="33"/>
    </location>
</feature>
<evidence type="ECO:0000256" key="11">
    <source>
        <dbReference type="SAM" id="Phobius"/>
    </source>
</evidence>
<dbReference type="OrthoDB" id="2142870at2759"/>
<dbReference type="Gene3D" id="1.25.40.20">
    <property type="entry name" value="Ankyrin repeat-containing domain"/>
    <property type="match status" value="1"/>
</dbReference>
<sequence>MSQTNTQPDESHHSRDISPVTSTHAGLASSTAESLDVAASHPEKSGRASTSALNRPQLLAKRYSSNMEGLLLSPVRLETQAEYARDGNLWQAVWAGNFDQVQQYSQEPFNFGDSGIPDALANKSCLRGDLERGPEGETILHIAIIAKHVKITRWIVSTFPGLLNETYTGARYLGETALHVAVVVNKDPDDTVKFLVDSGASVNGPHAAGTEFLKESDQGSIYFGSTVLHFAVSNGHSKTVQYLIQHANASLVDVDIYGNNVLHLWAYHGAKDLGLYKFLVDQNRADLRAGRTSVDISKARNKDNLTSFQVGVARGHVNVLEAIKEPLWQFGIVRCYKVPLDDIEPLQPHFTRSPTRKNWLVEEKTLGRVSKSVIEIAAERQDKNIISHPLLDAVIKIKWALYGRTRFIRQLIETALLIVCFTTMISLMPSHPGDRQSYVLSSTNRHPIVRLVFEIASLLGTFIVIGGELGELRVQGLYYFRGLGAEENIVQWLFCVLVWLVPIFRWGFAGTCPAGNESCLMRGRDAENVILGLAAIMGWVYMMTFGKGFANIGPLILIIKKMILEDFVRWLVLYLCLTIGTTCALFLQMQNTPYVRPEIDSKTGIFEGKVETVDIIQPQDWVEFAGAALWTTRFIFMQAFFDHFRMGGIAWFTEAVFIVYGFVVCILLFNVLIASLAETLKKVARESRNVWKVQFALMQIQIDKQLSDAAHRNILTHIGWTEEPTQHQCASRYLIFTERDVIKHDSKTRQSHKKQEIVSMVIARDDAGKQIQIHTKNKHWTGWDHDLRRGLSRFMSLD</sequence>
<keyword evidence="3" id="KW-1003">Cell membrane</keyword>
<accession>A0A507FIH1</accession>
<feature type="repeat" description="ANK" evidence="9">
    <location>
        <begin position="173"/>
        <end position="207"/>
    </location>
</feature>
<reference evidence="12 13" key="1">
    <citation type="journal article" date="2019" name="Sci. Rep.">
        <title>Comparative genomics of chytrid fungi reveal insights into the obligate biotrophic and pathogenic lifestyle of Synchytrium endobioticum.</title>
        <authorList>
            <person name="van de Vossenberg B.T.L.H."/>
            <person name="Warris S."/>
            <person name="Nguyen H.D.T."/>
            <person name="van Gent-Pelzer M.P.E."/>
            <person name="Joly D.L."/>
            <person name="van de Geest H.C."/>
            <person name="Bonants P.J.M."/>
            <person name="Smith D.S."/>
            <person name="Levesque C.A."/>
            <person name="van der Lee T.A.J."/>
        </authorList>
    </citation>
    <scope>NUCLEOTIDE SEQUENCE [LARGE SCALE GENOMIC DNA]</scope>
    <source>
        <strain evidence="12 13">CBS 675.73</strain>
    </source>
</reference>
<proteinExistence type="predicted"/>
<dbReference type="GO" id="GO:0005886">
    <property type="term" value="C:plasma membrane"/>
    <property type="evidence" value="ECO:0007669"/>
    <property type="project" value="UniProtKB-SubCell"/>
</dbReference>